<comment type="catalytic activity">
    <reaction evidence="1">
        <text>Hydrolysis of terminal, non-reducing beta-D-glucosyl residues with release of beta-D-glucose.</text>
        <dbReference type="EC" id="3.2.1.21"/>
    </reaction>
</comment>
<feature type="signal peptide" evidence="7">
    <location>
        <begin position="1"/>
        <end position="30"/>
    </location>
</feature>
<evidence type="ECO:0000313" key="10">
    <source>
        <dbReference type="EMBL" id="NYD22705.1"/>
    </source>
</evidence>
<dbReference type="PANTHER" id="PTHR30620:SF16">
    <property type="entry name" value="LYSOSOMAL BETA GLUCOSIDASE"/>
    <property type="match status" value="1"/>
</dbReference>
<dbReference type="Proteomes" id="UP000521922">
    <property type="component" value="Unassembled WGS sequence"/>
</dbReference>
<feature type="chain" id="PRO_5038950395" description="beta-glucosidase" evidence="7">
    <location>
        <begin position="31"/>
        <end position="666"/>
    </location>
</feature>
<keyword evidence="6 10" id="KW-0326">Glycosidase</keyword>
<dbReference type="Pfam" id="PF01915">
    <property type="entry name" value="Glyco_hydro_3_C"/>
    <property type="match status" value="1"/>
</dbReference>
<feature type="domain" description="Glycoside hydrolase family 3 N-terminal" evidence="8">
    <location>
        <begin position="122"/>
        <end position="456"/>
    </location>
</feature>
<reference evidence="10 11" key="1">
    <citation type="submission" date="2020-07" db="EMBL/GenBank/DDBJ databases">
        <title>Sequencing the genomes of 1000 actinobacteria strains.</title>
        <authorList>
            <person name="Klenk H.-P."/>
        </authorList>
    </citation>
    <scope>NUCLEOTIDE SEQUENCE [LARGE SCALE GENOMIC DNA]</scope>
    <source>
        <strain evidence="10 11">DSM 7487</strain>
    </source>
</reference>
<evidence type="ECO:0000256" key="3">
    <source>
        <dbReference type="ARBA" id="ARBA00012744"/>
    </source>
</evidence>
<keyword evidence="5 10" id="KW-0378">Hydrolase</keyword>
<evidence type="ECO:0000256" key="6">
    <source>
        <dbReference type="ARBA" id="ARBA00023295"/>
    </source>
</evidence>
<feature type="domain" description="Glycoside hydrolase family 3 C-terminal" evidence="9">
    <location>
        <begin position="534"/>
        <end position="663"/>
    </location>
</feature>
<evidence type="ECO:0000256" key="5">
    <source>
        <dbReference type="ARBA" id="ARBA00022801"/>
    </source>
</evidence>
<dbReference type="Gene3D" id="3.40.50.1700">
    <property type="entry name" value="Glycoside hydrolase family 3 C-terminal domain"/>
    <property type="match status" value="1"/>
</dbReference>
<dbReference type="PANTHER" id="PTHR30620">
    <property type="entry name" value="PERIPLASMIC BETA-GLUCOSIDASE-RELATED"/>
    <property type="match status" value="1"/>
</dbReference>
<organism evidence="10 11">
    <name type="scientific">Kineococcus aurantiacus</name>
    <dbReference type="NCBI Taxonomy" id="37633"/>
    <lineage>
        <taxon>Bacteria</taxon>
        <taxon>Bacillati</taxon>
        <taxon>Actinomycetota</taxon>
        <taxon>Actinomycetes</taxon>
        <taxon>Kineosporiales</taxon>
        <taxon>Kineosporiaceae</taxon>
        <taxon>Kineococcus</taxon>
    </lineage>
</organism>
<dbReference type="AlphaFoldDB" id="A0A7Y9DLA9"/>
<dbReference type="PRINTS" id="PR00133">
    <property type="entry name" value="GLHYDRLASE3"/>
</dbReference>
<dbReference type="InterPro" id="IPR036962">
    <property type="entry name" value="Glyco_hydro_3_N_sf"/>
</dbReference>
<evidence type="ECO:0000256" key="7">
    <source>
        <dbReference type="SAM" id="SignalP"/>
    </source>
</evidence>
<gene>
    <name evidence="10" type="ORF">BJ968_002245</name>
</gene>
<dbReference type="EC" id="3.2.1.21" evidence="3"/>
<accession>A0A7Y9DLA9</accession>
<comment type="caution">
    <text evidence="10">The sequence shown here is derived from an EMBL/GenBank/DDBJ whole genome shotgun (WGS) entry which is preliminary data.</text>
</comment>
<evidence type="ECO:0000259" key="8">
    <source>
        <dbReference type="Pfam" id="PF00933"/>
    </source>
</evidence>
<evidence type="ECO:0000256" key="2">
    <source>
        <dbReference type="ARBA" id="ARBA00005336"/>
    </source>
</evidence>
<evidence type="ECO:0000256" key="4">
    <source>
        <dbReference type="ARBA" id="ARBA00022729"/>
    </source>
</evidence>
<keyword evidence="4 7" id="KW-0732">Signal</keyword>
<dbReference type="GO" id="GO:0008422">
    <property type="term" value="F:beta-glucosidase activity"/>
    <property type="evidence" value="ECO:0007669"/>
    <property type="project" value="UniProtKB-EC"/>
</dbReference>
<proteinExistence type="inferred from homology"/>
<dbReference type="Gene3D" id="3.20.20.300">
    <property type="entry name" value="Glycoside hydrolase, family 3, N-terminal domain"/>
    <property type="match status" value="1"/>
</dbReference>
<dbReference type="InterPro" id="IPR051915">
    <property type="entry name" value="Cellulose_Degrad_GH3"/>
</dbReference>
<dbReference type="EMBL" id="JACCBB010000001">
    <property type="protein sequence ID" value="NYD22705.1"/>
    <property type="molecule type" value="Genomic_DNA"/>
</dbReference>
<name>A0A7Y9DLA9_9ACTN</name>
<sequence>MDGHLTTPRSRRRVSRAAAALAGLIAVTVAGTTTSTAAPAAPAAASAQPTLSTRGVQLLQIGGLQFRDLDRDGQLTPYEDWRLTPEQRADDLLGRMDLDQRAGLLVHGNLTSSGTTYDVAATVRDVVDRHVTTLITRLSAEPGQIAEANNLVQLIAEQQPLGVPVLVSSDPRNGFSVTEGQTVARTGTTAVPDATGLAAAGDPELTRRVADVVRQEFRATGIAELLGPQADLATEPRWTRINGTFGSDADTARDQVQAYVDGTQGGSTGLDRDSVATVTKHWAGYGAQVNGYDSHYAYGRYAAFPGGDFEEHLVPYDGAFEAGTAGIMPTYSILQDLVRDGHEVEQVGAGFNSYLLQDVLRGEKGFDGVVLSDWGITGDCPQECLDNRPPNSFIGSWGVGMPWGMEDATRTERFAKALNAGVDQIGGDSDSTQVVAAVEQGLLSAERVAQAAHRVLVQKFQLGLFENPFVDPAAADRIAGNARFQRIGDEAQERSLTLLQNTDDLLPVSRASVRTVYLAGVDPAVAKARGLRVTDDPAKADLAVVRIADPRSGDDLTGLEPTEEQEDVRQLRAAAAAGTPTVAVPKLDRPLVLTGVAAVADAVLANYGVSDEVLLDTVLGRRAPGGRLPFELPSSEAAVAAQLPDVADDSADPLFARGAGLSYDRR</sequence>
<dbReference type="InterPro" id="IPR017853">
    <property type="entry name" value="GH"/>
</dbReference>
<dbReference type="InterPro" id="IPR002772">
    <property type="entry name" value="Glyco_hydro_3_C"/>
</dbReference>
<evidence type="ECO:0000313" key="11">
    <source>
        <dbReference type="Proteomes" id="UP000521922"/>
    </source>
</evidence>
<keyword evidence="11" id="KW-1185">Reference proteome</keyword>
<dbReference type="InterPro" id="IPR001764">
    <property type="entry name" value="Glyco_hydro_3_N"/>
</dbReference>
<dbReference type="InterPro" id="IPR006311">
    <property type="entry name" value="TAT_signal"/>
</dbReference>
<dbReference type="Pfam" id="PF00933">
    <property type="entry name" value="Glyco_hydro_3"/>
    <property type="match status" value="1"/>
</dbReference>
<dbReference type="SUPFAM" id="SSF52279">
    <property type="entry name" value="Beta-D-glucan exohydrolase, C-terminal domain"/>
    <property type="match status" value="1"/>
</dbReference>
<dbReference type="PROSITE" id="PS51318">
    <property type="entry name" value="TAT"/>
    <property type="match status" value="1"/>
</dbReference>
<dbReference type="SUPFAM" id="SSF51445">
    <property type="entry name" value="(Trans)glycosidases"/>
    <property type="match status" value="1"/>
</dbReference>
<dbReference type="GO" id="GO:0009251">
    <property type="term" value="P:glucan catabolic process"/>
    <property type="evidence" value="ECO:0007669"/>
    <property type="project" value="TreeGrafter"/>
</dbReference>
<dbReference type="RefSeq" id="WP_179751878.1">
    <property type="nucleotide sequence ID" value="NZ_BAAAGN010000009.1"/>
</dbReference>
<evidence type="ECO:0000256" key="1">
    <source>
        <dbReference type="ARBA" id="ARBA00000448"/>
    </source>
</evidence>
<protein>
    <recommendedName>
        <fullName evidence="3">beta-glucosidase</fullName>
        <ecNumber evidence="3">3.2.1.21</ecNumber>
    </recommendedName>
</protein>
<dbReference type="InterPro" id="IPR036881">
    <property type="entry name" value="Glyco_hydro_3_C_sf"/>
</dbReference>
<evidence type="ECO:0000259" key="9">
    <source>
        <dbReference type="Pfam" id="PF01915"/>
    </source>
</evidence>
<comment type="similarity">
    <text evidence="2">Belongs to the glycosyl hydrolase 3 family.</text>
</comment>